<comment type="caution">
    <text evidence="3">The sequence shown here is derived from an EMBL/GenBank/DDBJ whole genome shotgun (WGS) entry which is preliminary data.</text>
</comment>
<keyword evidence="1" id="KW-0479">Metal-binding</keyword>
<evidence type="ECO:0000256" key="1">
    <source>
        <dbReference type="PROSITE-ProRule" id="PRU00047"/>
    </source>
</evidence>
<dbReference type="AlphaFoldDB" id="A0A699QAI2"/>
<feature type="domain" description="CCHC-type" evidence="2">
    <location>
        <begin position="160"/>
        <end position="174"/>
    </location>
</feature>
<feature type="non-terminal residue" evidence="3">
    <location>
        <position position="1"/>
    </location>
</feature>
<keyword evidence="1" id="KW-0862">Zinc</keyword>
<dbReference type="Gene3D" id="4.10.60.10">
    <property type="entry name" value="Zinc finger, CCHC-type"/>
    <property type="match status" value="1"/>
</dbReference>
<keyword evidence="1" id="KW-0863">Zinc-finger</keyword>
<dbReference type="Pfam" id="PF00098">
    <property type="entry name" value="zf-CCHC"/>
    <property type="match status" value="1"/>
</dbReference>
<dbReference type="EMBL" id="BKCJ010995060">
    <property type="protein sequence ID" value="GFC62729.1"/>
    <property type="molecule type" value="Genomic_DNA"/>
</dbReference>
<dbReference type="GO" id="GO:0003676">
    <property type="term" value="F:nucleic acid binding"/>
    <property type="evidence" value="ECO:0007669"/>
    <property type="project" value="InterPro"/>
</dbReference>
<proteinExistence type="predicted"/>
<dbReference type="InterPro" id="IPR001878">
    <property type="entry name" value="Znf_CCHC"/>
</dbReference>
<gene>
    <name evidence="3" type="ORF">Tci_834699</name>
</gene>
<evidence type="ECO:0000313" key="3">
    <source>
        <dbReference type="EMBL" id="GFC62729.1"/>
    </source>
</evidence>
<dbReference type="SUPFAM" id="SSF57756">
    <property type="entry name" value="Retrovirus zinc finger-like domains"/>
    <property type="match status" value="1"/>
</dbReference>
<organism evidence="3">
    <name type="scientific">Tanacetum cinerariifolium</name>
    <name type="common">Dalmatian daisy</name>
    <name type="synonym">Chrysanthemum cinerariifolium</name>
    <dbReference type="NCBI Taxonomy" id="118510"/>
    <lineage>
        <taxon>Eukaryota</taxon>
        <taxon>Viridiplantae</taxon>
        <taxon>Streptophyta</taxon>
        <taxon>Embryophyta</taxon>
        <taxon>Tracheophyta</taxon>
        <taxon>Spermatophyta</taxon>
        <taxon>Magnoliopsida</taxon>
        <taxon>eudicotyledons</taxon>
        <taxon>Gunneridae</taxon>
        <taxon>Pentapetalae</taxon>
        <taxon>asterids</taxon>
        <taxon>campanulids</taxon>
        <taxon>Asterales</taxon>
        <taxon>Asteraceae</taxon>
        <taxon>Asteroideae</taxon>
        <taxon>Anthemideae</taxon>
        <taxon>Anthemidinae</taxon>
        <taxon>Tanacetum</taxon>
    </lineage>
</organism>
<dbReference type="GO" id="GO:0008270">
    <property type="term" value="F:zinc ion binding"/>
    <property type="evidence" value="ECO:0007669"/>
    <property type="project" value="UniProtKB-KW"/>
</dbReference>
<reference evidence="3" key="1">
    <citation type="journal article" date="2019" name="Sci. Rep.">
        <title>Draft genome of Tanacetum cinerariifolium, the natural source of mosquito coil.</title>
        <authorList>
            <person name="Yamashiro T."/>
            <person name="Shiraishi A."/>
            <person name="Satake H."/>
            <person name="Nakayama K."/>
        </authorList>
    </citation>
    <scope>NUCLEOTIDE SEQUENCE</scope>
</reference>
<dbReference type="SMART" id="SM00343">
    <property type="entry name" value="ZnF_C2HC"/>
    <property type="match status" value="1"/>
</dbReference>
<evidence type="ECO:0000259" key="2">
    <source>
        <dbReference type="PROSITE" id="PS50158"/>
    </source>
</evidence>
<dbReference type="PROSITE" id="PS50158">
    <property type="entry name" value="ZF_CCHC"/>
    <property type="match status" value="1"/>
</dbReference>
<accession>A0A699QAI2</accession>
<protein>
    <recommendedName>
        <fullName evidence="2">CCHC-type domain-containing protein</fullName>
    </recommendedName>
</protein>
<sequence length="239" mass="26519">LPLAWNNIALIMRNKPDIETLSMDDLNNNLKVYEAKIKGQSSSGSNSHNVAFVSSENTSSINETVNAAHGTSASGLKEQPSASSYADDVMFSFFASQSNIQQLDNEDLEQIDNDDLEEMDLKWQVAMITMRVKKFLKRIGRNLNFNGKEPVGFDKTKVECYNCHRRGHFARECRAPRNQGNRSADNERRVVPVETPASALVVQDGLGGYDWSYQAEKGSTDFALMAHSLDSANSSNSES</sequence>
<name>A0A699QAI2_TANCI</name>
<dbReference type="InterPro" id="IPR036875">
    <property type="entry name" value="Znf_CCHC_sf"/>
</dbReference>